<dbReference type="SUPFAM" id="SSF52788">
    <property type="entry name" value="Phosphotyrosine protein phosphatases I"/>
    <property type="match status" value="1"/>
</dbReference>
<protein>
    <recommendedName>
        <fullName evidence="2">Phosphotyrosine protein phosphatase I domain-containing protein</fullName>
    </recommendedName>
</protein>
<dbReference type="EMBL" id="AWGB01000049">
    <property type="protein sequence ID" value="ESQ86808.1"/>
    <property type="molecule type" value="Genomic_DNA"/>
</dbReference>
<dbReference type="STRING" id="1121022.GCA_000376105_03842"/>
<keyword evidence="4" id="KW-1185">Reference proteome</keyword>
<dbReference type="SMART" id="SM00226">
    <property type="entry name" value="LMWPc"/>
    <property type="match status" value="1"/>
</dbReference>
<dbReference type="AlphaFoldDB" id="V4R5R9"/>
<feature type="domain" description="Phosphotyrosine protein phosphatase I" evidence="2">
    <location>
        <begin position="4"/>
        <end position="78"/>
    </location>
</feature>
<sequence>MTAKNVLFLCTHNSARSILSEAILNAKGGDRYKAYSAGSAPKTAPNPDGLALLRERGHPTDALTSKSWDVFAEPGAPVL</sequence>
<dbReference type="InterPro" id="IPR023485">
    <property type="entry name" value="Ptyr_pPase"/>
</dbReference>
<dbReference type="Gene3D" id="3.40.50.2300">
    <property type="match status" value="1"/>
</dbReference>
<dbReference type="GO" id="GO:0046685">
    <property type="term" value="P:response to arsenic-containing substance"/>
    <property type="evidence" value="ECO:0007669"/>
    <property type="project" value="UniProtKB-KW"/>
</dbReference>
<keyword evidence="1" id="KW-0059">Arsenical resistance</keyword>
<comment type="caution">
    <text evidence="3">The sequence shown here is derived from an EMBL/GenBank/DDBJ whole genome shotgun (WGS) entry which is preliminary data.</text>
</comment>
<feature type="non-terminal residue" evidence="3">
    <location>
        <position position="79"/>
    </location>
</feature>
<dbReference type="PANTHER" id="PTHR43428">
    <property type="entry name" value="ARSENATE REDUCTASE"/>
    <property type="match status" value="1"/>
</dbReference>
<name>V4R5R9_9CAUL</name>
<evidence type="ECO:0000313" key="4">
    <source>
        <dbReference type="Proteomes" id="UP000017837"/>
    </source>
</evidence>
<dbReference type="Proteomes" id="UP000017837">
    <property type="component" value="Unassembled WGS sequence"/>
</dbReference>
<proteinExistence type="predicted"/>
<dbReference type="eggNOG" id="COG0394">
    <property type="taxonomic scope" value="Bacteria"/>
</dbReference>
<evidence type="ECO:0000256" key="1">
    <source>
        <dbReference type="ARBA" id="ARBA00022849"/>
    </source>
</evidence>
<accession>V4R5R9</accession>
<dbReference type="InterPro" id="IPR036196">
    <property type="entry name" value="Ptyr_pPase_sf"/>
</dbReference>
<evidence type="ECO:0000313" key="3">
    <source>
        <dbReference type="EMBL" id="ESQ86808.1"/>
    </source>
</evidence>
<dbReference type="PANTHER" id="PTHR43428:SF1">
    <property type="entry name" value="ARSENATE REDUCTASE"/>
    <property type="match status" value="1"/>
</dbReference>
<gene>
    <name evidence="3" type="ORF">ABENE_17795</name>
</gene>
<evidence type="ECO:0000259" key="2">
    <source>
        <dbReference type="SMART" id="SM00226"/>
    </source>
</evidence>
<organism evidence="3 4">
    <name type="scientific">Asticcacaulis benevestitus DSM 16100 = ATCC BAA-896</name>
    <dbReference type="NCBI Taxonomy" id="1121022"/>
    <lineage>
        <taxon>Bacteria</taxon>
        <taxon>Pseudomonadati</taxon>
        <taxon>Pseudomonadota</taxon>
        <taxon>Alphaproteobacteria</taxon>
        <taxon>Caulobacterales</taxon>
        <taxon>Caulobacteraceae</taxon>
        <taxon>Asticcacaulis</taxon>
    </lineage>
</organism>
<dbReference type="Pfam" id="PF01451">
    <property type="entry name" value="LMWPc"/>
    <property type="match status" value="1"/>
</dbReference>
<reference evidence="3 4" key="1">
    <citation type="journal article" date="2014" name="Nature">
        <title>Sequential evolution of bacterial morphology by co-option of a developmental regulator.</title>
        <authorList>
            <person name="Jiang C."/>
            <person name="Brown P.J."/>
            <person name="Ducret A."/>
            <person name="Brun Y.V."/>
        </authorList>
    </citation>
    <scope>NUCLEOTIDE SEQUENCE [LARGE SCALE GENOMIC DNA]</scope>
    <source>
        <strain evidence="3 4">DSM 16100</strain>
    </source>
</reference>